<dbReference type="GO" id="GO:0032259">
    <property type="term" value="P:methylation"/>
    <property type="evidence" value="ECO:0007669"/>
    <property type="project" value="UniProtKB-KW"/>
</dbReference>
<dbReference type="SUPFAM" id="SSF53335">
    <property type="entry name" value="S-adenosyl-L-methionine-dependent methyltransferases"/>
    <property type="match status" value="1"/>
</dbReference>
<keyword evidence="2" id="KW-0830">Ubiquinone</keyword>
<proteinExistence type="predicted"/>
<reference evidence="2 3" key="1">
    <citation type="submission" date="2016-11" db="EMBL/GenBank/DDBJ databases">
        <authorList>
            <person name="Jaros S."/>
            <person name="Januszkiewicz K."/>
            <person name="Wedrychowicz H."/>
        </authorList>
    </citation>
    <scope>NUCLEOTIDE SEQUENCE [LARGE SCALE GENOMIC DNA]</scope>
    <source>
        <strain evidence="2 3">DSM 44523</strain>
    </source>
</reference>
<dbReference type="InterPro" id="IPR013216">
    <property type="entry name" value="Methyltransf_11"/>
</dbReference>
<gene>
    <name evidence="2" type="ORF">SAMN05444320_101471</name>
</gene>
<dbReference type="GO" id="GO:0008757">
    <property type="term" value="F:S-adenosylmethionine-dependent methyltransferase activity"/>
    <property type="evidence" value="ECO:0007669"/>
    <property type="project" value="InterPro"/>
</dbReference>
<feature type="domain" description="Methyltransferase type 11" evidence="1">
    <location>
        <begin position="43"/>
        <end position="129"/>
    </location>
</feature>
<evidence type="ECO:0000313" key="2">
    <source>
        <dbReference type="EMBL" id="SHE57515.1"/>
    </source>
</evidence>
<name>A0A1M4ULG9_STRHI</name>
<evidence type="ECO:0000259" key="1">
    <source>
        <dbReference type="Pfam" id="PF08241"/>
    </source>
</evidence>
<keyword evidence="2" id="KW-0808">Transferase</keyword>
<organism evidence="2 3">
    <name type="scientific">Streptoalloteichus hindustanus</name>
    <dbReference type="NCBI Taxonomy" id="2017"/>
    <lineage>
        <taxon>Bacteria</taxon>
        <taxon>Bacillati</taxon>
        <taxon>Actinomycetota</taxon>
        <taxon>Actinomycetes</taxon>
        <taxon>Pseudonocardiales</taxon>
        <taxon>Pseudonocardiaceae</taxon>
        <taxon>Streptoalloteichus</taxon>
    </lineage>
</organism>
<dbReference type="PANTHER" id="PTHR43591">
    <property type="entry name" value="METHYLTRANSFERASE"/>
    <property type="match status" value="1"/>
</dbReference>
<keyword evidence="3" id="KW-1185">Reference proteome</keyword>
<evidence type="ECO:0000313" key="3">
    <source>
        <dbReference type="Proteomes" id="UP000184501"/>
    </source>
</evidence>
<dbReference type="OrthoDB" id="3869604at2"/>
<dbReference type="RefSeq" id="WP_073479632.1">
    <property type="nucleotide sequence ID" value="NZ_FQVN01000001.1"/>
</dbReference>
<dbReference type="PANTHER" id="PTHR43591:SF24">
    <property type="entry name" value="2-METHOXY-6-POLYPRENYL-1,4-BENZOQUINOL METHYLASE, MITOCHONDRIAL"/>
    <property type="match status" value="1"/>
</dbReference>
<dbReference type="InterPro" id="IPR029063">
    <property type="entry name" value="SAM-dependent_MTases_sf"/>
</dbReference>
<keyword evidence="2" id="KW-0489">Methyltransferase</keyword>
<dbReference type="CDD" id="cd02440">
    <property type="entry name" value="AdoMet_MTases"/>
    <property type="match status" value="1"/>
</dbReference>
<dbReference type="Gene3D" id="3.40.50.150">
    <property type="entry name" value="Vaccinia Virus protein VP39"/>
    <property type="match status" value="1"/>
</dbReference>
<sequence length="246" mass="26719">MSLIPYDHTTAAAYRTAREVPREGLVWWRAAVEPYVRGSELVVDVGAGTGAFATAFAEWFDVRVTAVDPSPAMRALIPAHPLVDVVAGTAESLPLADDAADAAWISTAIHHVTDLDAAARELRRVLCLGAPVLIRSVFPGRHEGVRLFRYFPEATRELSAFPTVERVCAAFADAGFERVLSLGLVPQQTAPSLRVAAERIRREADTVLRGLSDEEFAEGMNRMWASVAAEDHPAPVVDHLDLLVLC</sequence>
<accession>A0A1M4ULG9</accession>
<dbReference type="AlphaFoldDB" id="A0A1M4ULG9"/>
<dbReference type="Pfam" id="PF08241">
    <property type="entry name" value="Methyltransf_11"/>
    <property type="match status" value="1"/>
</dbReference>
<protein>
    <submittedName>
        <fullName evidence="2">Ubiquinone/menaquinone biosynthesis C-methylase UbiE</fullName>
    </submittedName>
</protein>
<dbReference type="Proteomes" id="UP000184501">
    <property type="component" value="Unassembled WGS sequence"/>
</dbReference>
<dbReference type="EMBL" id="FQVN01000001">
    <property type="protein sequence ID" value="SHE57515.1"/>
    <property type="molecule type" value="Genomic_DNA"/>
</dbReference>
<dbReference type="STRING" id="2017.SAMN05444320_101471"/>